<dbReference type="EMBL" id="SSTD01004586">
    <property type="protein sequence ID" value="TYK23363.1"/>
    <property type="molecule type" value="Genomic_DNA"/>
</dbReference>
<feature type="region of interest" description="Disordered" evidence="1">
    <location>
        <begin position="630"/>
        <end position="650"/>
    </location>
</feature>
<accession>A0A5D3DIE6</accession>
<gene>
    <name evidence="4" type="ORF">E5676_scaffold142G004270</name>
</gene>
<dbReference type="AlphaFoldDB" id="A0A5D3DIE6"/>
<dbReference type="InterPro" id="IPR004242">
    <property type="entry name" value="Transposase_21"/>
</dbReference>
<evidence type="ECO:0000259" key="2">
    <source>
        <dbReference type="Pfam" id="PF13952"/>
    </source>
</evidence>
<dbReference type="PANTHER" id="PTHR10775:SF185">
    <property type="entry name" value="OS08G0208400 PROTEIN"/>
    <property type="match status" value="1"/>
</dbReference>
<feature type="compositionally biased region" description="Low complexity" evidence="1">
    <location>
        <begin position="630"/>
        <end position="643"/>
    </location>
</feature>
<evidence type="ECO:0000256" key="1">
    <source>
        <dbReference type="SAM" id="MobiDB-lite"/>
    </source>
</evidence>
<evidence type="ECO:0000259" key="3">
    <source>
        <dbReference type="Pfam" id="PF13963"/>
    </source>
</evidence>
<dbReference type="InterPro" id="IPR025312">
    <property type="entry name" value="DUF4216"/>
</dbReference>
<organism evidence="4 5">
    <name type="scientific">Cucumis melo var. makuwa</name>
    <name type="common">Oriental melon</name>
    <dbReference type="NCBI Taxonomy" id="1194695"/>
    <lineage>
        <taxon>Eukaryota</taxon>
        <taxon>Viridiplantae</taxon>
        <taxon>Streptophyta</taxon>
        <taxon>Embryophyta</taxon>
        <taxon>Tracheophyta</taxon>
        <taxon>Spermatophyta</taxon>
        <taxon>Magnoliopsida</taxon>
        <taxon>eudicotyledons</taxon>
        <taxon>Gunneridae</taxon>
        <taxon>Pentapetalae</taxon>
        <taxon>rosids</taxon>
        <taxon>fabids</taxon>
        <taxon>Cucurbitales</taxon>
        <taxon>Cucurbitaceae</taxon>
        <taxon>Benincaseae</taxon>
        <taxon>Cucumis</taxon>
    </lineage>
</organism>
<dbReference type="PANTHER" id="PTHR10775">
    <property type="entry name" value="OS08G0208400 PROTEIN"/>
    <property type="match status" value="1"/>
</dbReference>
<dbReference type="Pfam" id="PF13952">
    <property type="entry name" value="DUF4216"/>
    <property type="match status" value="1"/>
</dbReference>
<protein>
    <recommendedName>
        <fullName evidence="6">Transposase-associated domain-containing protein</fullName>
    </recommendedName>
</protein>
<feature type="domain" description="DUF4216" evidence="2">
    <location>
        <begin position="493"/>
        <end position="559"/>
    </location>
</feature>
<feature type="domain" description="Transposase-associated" evidence="3">
    <location>
        <begin position="3"/>
        <end position="76"/>
    </location>
</feature>
<evidence type="ECO:0000313" key="4">
    <source>
        <dbReference type="EMBL" id="TYK23363.1"/>
    </source>
</evidence>
<comment type="caution">
    <text evidence="4">The sequence shown here is derived from an EMBL/GenBank/DDBJ whole genome shotgun (WGS) entry which is preliminary data.</text>
</comment>
<dbReference type="Pfam" id="PF02992">
    <property type="entry name" value="Transposase_21"/>
    <property type="match status" value="2"/>
</dbReference>
<dbReference type="Pfam" id="PF13963">
    <property type="entry name" value="Transpos_assoc"/>
    <property type="match status" value="1"/>
</dbReference>
<name>A0A5D3DIE6_CUCMM</name>
<evidence type="ECO:0008006" key="6">
    <source>
        <dbReference type="Google" id="ProtNLM"/>
    </source>
</evidence>
<reference evidence="4 5" key="1">
    <citation type="submission" date="2019-08" db="EMBL/GenBank/DDBJ databases">
        <title>Draft genome sequences of two oriental melons (Cucumis melo L. var makuwa).</title>
        <authorList>
            <person name="Kwon S.-Y."/>
        </authorList>
    </citation>
    <scope>NUCLEOTIDE SEQUENCE [LARGE SCALE GENOMIC DNA]</scope>
    <source>
        <strain evidence="5">cv. Chang Bougi</strain>
        <tissue evidence="4">Leaf</tissue>
    </source>
</reference>
<sequence>MDKDWMKLRNKFSLEYRHGVTQFLEFVKFYVDAYGRLRCPCKRCLNLNWSSLEGVERHLLTIGISPYYTEWVYHGESLSFTGTENFEKGTTSSNPFNEGTSRRQFNEEGDIFGMLNDLQAPVEHEQEIEEFRLEDEMLMNVGLMHVKVLNGWSNKSFDMLLELLRAAFSMCSSTIPSSFYEAKRKLRDLGLGYETIHACKYECVLYWKEFADLQHCPTCGEARDKCVKTDDVLRHPADAKGWKHFDSEFPDFASDPRNVHLGLASDGFNPFGQMSTSYRWSTKGYQACPICMGDRSSFGIRGRISFMGHRRYLPQNHVWHKSRLHDGKVERKAPPVDKKRKRALNWTKKSIFFDLLYWSRLLLRHKLDVMHIEKNVCDNLVGTIFNIEGKTKSTTNARLDLQDLKIRKDLHLVEVLELCESANLSDDFFSLAMGPSFDVCCYNGCIVGGVIFHTIELDSRHTTQNSGIMVIGESDASGTSHNNFYGVLDDVLHVQYPLRRNVWLFKCRWYDIDVNKSQRTHVEVGYKSLNTSRFWYAEEPVILATRAHQVFYVDDPKNEAGVSHQVDDHIEDDTLCRNDVDLTIVERPVVHHVTDDFIDDPLYMSYPRNNFMEMDDMFLEFEDNLDNIAGGSSSVGDNTGSSSQQYATPTPRRRVQFRFLELERYVAINGRISMTIAPRTEKLISPHVVRFS</sequence>
<proteinExistence type="predicted"/>
<evidence type="ECO:0000313" key="5">
    <source>
        <dbReference type="Proteomes" id="UP000321947"/>
    </source>
</evidence>
<dbReference type="InterPro" id="IPR029480">
    <property type="entry name" value="Transpos_assoc"/>
</dbReference>
<dbReference type="Proteomes" id="UP000321947">
    <property type="component" value="Unassembled WGS sequence"/>
</dbReference>